<proteinExistence type="inferred from homology"/>
<dbReference type="InterPro" id="IPR042100">
    <property type="entry name" value="Bug_dom1"/>
</dbReference>
<dbReference type="PIRSF" id="PIRSF017082">
    <property type="entry name" value="YflP"/>
    <property type="match status" value="1"/>
</dbReference>
<dbReference type="PANTHER" id="PTHR42928">
    <property type="entry name" value="TRICARBOXYLATE-BINDING PROTEIN"/>
    <property type="match status" value="1"/>
</dbReference>
<organism evidence="2">
    <name type="scientific">Burkholderia sp. BC1</name>
    <dbReference type="NCBI Taxonomy" id="1095370"/>
    <lineage>
        <taxon>Bacteria</taxon>
        <taxon>Pseudomonadati</taxon>
        <taxon>Pseudomonadota</taxon>
        <taxon>Betaproteobacteria</taxon>
        <taxon>Burkholderiales</taxon>
        <taxon>Burkholderiaceae</taxon>
        <taxon>Burkholderia</taxon>
    </lineage>
</organism>
<dbReference type="AlphaFoldDB" id="A0A1L5SM90"/>
<dbReference type="SUPFAM" id="SSF53850">
    <property type="entry name" value="Periplasmic binding protein-like II"/>
    <property type="match status" value="1"/>
</dbReference>
<evidence type="ECO:0000313" key="2">
    <source>
        <dbReference type="EMBL" id="APP18122.1"/>
    </source>
</evidence>
<sequence>MSNSENVRGKIMKHILTRRAALSTLGSLGIGGLPGMSLAQSGPGVATIVIGLAAGGATDMAARRLSEGMRGAYASSVLVDNRTGAGGRIAIQHVKAAAPNGATLLLTPASMMTLYPHTYKDLGYDPVKDFVPVGMVSTSEVGFAIGPAVPESVGSLNDYLAWIKSNPDSATFGHGATGSGPHFLGELLGRLLGVKMVQTGFRGSQPAIVDLLGGHIPAVAAPLGEFLPHMKTGKIRVLGVTGANRSRFLTNVPTFKELHIALSEMTEWFGVFMPAGTPAQAVQQASAAMKSAVANPELVKAYAMMGMEAGWSSPEGLSDRLKNDIKRWQAVAEKIGFTAQS</sequence>
<gene>
    <name evidence="2" type="primary">nagM</name>
</gene>
<dbReference type="EMBL" id="KX155564">
    <property type="protein sequence ID" value="APP18122.1"/>
    <property type="molecule type" value="Genomic_DNA"/>
</dbReference>
<dbReference type="CDD" id="cd13579">
    <property type="entry name" value="PBP2_Bug_NagM"/>
    <property type="match status" value="1"/>
</dbReference>
<comment type="similarity">
    <text evidence="1">Belongs to the UPF0065 (bug) family.</text>
</comment>
<dbReference type="Pfam" id="PF03401">
    <property type="entry name" value="TctC"/>
    <property type="match status" value="1"/>
</dbReference>
<dbReference type="Gene3D" id="3.40.190.150">
    <property type="entry name" value="Bordetella uptake gene, domain 1"/>
    <property type="match status" value="1"/>
</dbReference>
<dbReference type="InterPro" id="IPR005064">
    <property type="entry name" value="BUG"/>
</dbReference>
<dbReference type="PANTHER" id="PTHR42928:SF5">
    <property type="entry name" value="BLR1237 PROTEIN"/>
    <property type="match status" value="1"/>
</dbReference>
<name>A0A1L5SM90_9BURK</name>
<evidence type="ECO:0008006" key="3">
    <source>
        <dbReference type="Google" id="ProtNLM"/>
    </source>
</evidence>
<evidence type="ECO:0000256" key="1">
    <source>
        <dbReference type="ARBA" id="ARBA00006987"/>
    </source>
</evidence>
<protein>
    <recommendedName>
        <fullName evidence="3">Twin-arginine translocation pathway signal protein</fullName>
    </recommendedName>
</protein>
<reference evidence="2" key="1">
    <citation type="submission" date="2016-04" db="EMBL/GenBank/DDBJ databases">
        <title>Naphthalene metabolizing nag gene cluster in Burkholderia sp. strain BC1.</title>
        <authorList>
            <person name="Pal Chowdhury P."/>
            <person name="Dutta T.K."/>
        </authorList>
    </citation>
    <scope>NUCLEOTIDE SEQUENCE</scope>
    <source>
        <strain evidence="2">BC1</strain>
    </source>
</reference>
<accession>A0A1L5SM90</accession>
<dbReference type="Gene3D" id="3.40.190.10">
    <property type="entry name" value="Periplasmic binding protein-like II"/>
    <property type="match status" value="1"/>
</dbReference>